<sequence length="485" mass="55875">MAHGKPLLSIDTTHARTRCDQCHKKHRQCDNSIPTCSRCRKLKIECTRQRTQLRSQMKLSSPATWFHAIQLHPASLIARFRIQRYLMPFRTLLPKLPLKTLDMVTTQANIHSTPSMITYSPHPTAKIHALLRLATKSFFHFVNPFQPLFSEESFHSKPRSTTLCKIITHIGLERMPETTSTTAALLYNSFRPHTLLALPPTLDTLQCLHLARFFVRCPAIEPLRARISFYASTLLPLLGLHIYRPNSPHWLEYTLLAQMDAISLYNLSPNQLPNNTYIDSSRRHLNPSFLPTMTNLNHFPHPSDRIHFITSQTMYHSFSIVIHCTIFKETLQTHLQRLHESFLWGWCHLTHLTHVSSHQKRLLTQSRLALALRYYNNYLHILQLASPTNPPHLQHGLKVAAHVIHLTSTLTHAPFSLNCIITLIPSVTFILAHQSTTQPLLNALSQAHHFLQQASHTDYFYRKATTYLSLIDLCLKHHNLITQLS</sequence>
<keyword evidence="2" id="KW-1185">Reference proteome</keyword>
<evidence type="ECO:0000313" key="2">
    <source>
        <dbReference type="Proteomes" id="UP001165960"/>
    </source>
</evidence>
<dbReference type="Proteomes" id="UP001165960">
    <property type="component" value="Unassembled WGS sequence"/>
</dbReference>
<proteinExistence type="predicted"/>
<accession>A0ACC2SNG7</accession>
<reference evidence="1" key="1">
    <citation type="submission" date="2022-04" db="EMBL/GenBank/DDBJ databases">
        <title>Genome of the entomopathogenic fungus Entomophthora muscae.</title>
        <authorList>
            <person name="Elya C."/>
            <person name="Lovett B.R."/>
            <person name="Lee E."/>
            <person name="Macias A.M."/>
            <person name="Hajek A.E."/>
            <person name="De Bivort B.L."/>
            <person name="Kasson M.T."/>
            <person name="De Fine Licht H.H."/>
            <person name="Stajich J.E."/>
        </authorList>
    </citation>
    <scope>NUCLEOTIDE SEQUENCE</scope>
    <source>
        <strain evidence="1">Berkeley</strain>
    </source>
</reference>
<gene>
    <name evidence="1" type="ORF">DSO57_1036970</name>
</gene>
<name>A0ACC2SNG7_9FUNG</name>
<organism evidence="1 2">
    <name type="scientific">Entomophthora muscae</name>
    <dbReference type="NCBI Taxonomy" id="34485"/>
    <lineage>
        <taxon>Eukaryota</taxon>
        <taxon>Fungi</taxon>
        <taxon>Fungi incertae sedis</taxon>
        <taxon>Zoopagomycota</taxon>
        <taxon>Entomophthoromycotina</taxon>
        <taxon>Entomophthoromycetes</taxon>
        <taxon>Entomophthorales</taxon>
        <taxon>Entomophthoraceae</taxon>
        <taxon>Entomophthora</taxon>
    </lineage>
</organism>
<comment type="caution">
    <text evidence="1">The sequence shown here is derived from an EMBL/GenBank/DDBJ whole genome shotgun (WGS) entry which is preliminary data.</text>
</comment>
<dbReference type="EMBL" id="QTSX02004636">
    <property type="protein sequence ID" value="KAJ9063809.1"/>
    <property type="molecule type" value="Genomic_DNA"/>
</dbReference>
<protein>
    <submittedName>
        <fullName evidence="1">Uncharacterized protein</fullName>
    </submittedName>
</protein>
<evidence type="ECO:0000313" key="1">
    <source>
        <dbReference type="EMBL" id="KAJ9063809.1"/>
    </source>
</evidence>